<protein>
    <submittedName>
        <fullName evidence="2">DUF6046 domain-containing protein</fullName>
    </submittedName>
</protein>
<dbReference type="EMBL" id="JAOAMU010000006">
    <property type="protein sequence ID" value="MCT2563947.1"/>
    <property type="molecule type" value="Genomic_DNA"/>
</dbReference>
<dbReference type="InterPro" id="IPR046109">
    <property type="entry name" value="DUF6046"/>
</dbReference>
<gene>
    <name evidence="2" type="ORF">N0B48_18810</name>
</gene>
<organism evidence="2 3">
    <name type="scientific">Chryseobacterium herbae</name>
    <dbReference type="NCBI Taxonomy" id="2976476"/>
    <lineage>
        <taxon>Bacteria</taxon>
        <taxon>Pseudomonadati</taxon>
        <taxon>Bacteroidota</taxon>
        <taxon>Flavobacteriia</taxon>
        <taxon>Flavobacteriales</taxon>
        <taxon>Weeksellaceae</taxon>
        <taxon>Chryseobacterium group</taxon>
        <taxon>Chryseobacterium</taxon>
    </lineage>
</organism>
<evidence type="ECO:0000259" key="1">
    <source>
        <dbReference type="Pfam" id="PF19512"/>
    </source>
</evidence>
<evidence type="ECO:0000313" key="3">
    <source>
        <dbReference type="Proteomes" id="UP001525566"/>
    </source>
</evidence>
<evidence type="ECO:0000313" key="2">
    <source>
        <dbReference type="EMBL" id="MCT2563947.1"/>
    </source>
</evidence>
<proteinExistence type="predicted"/>
<dbReference type="Proteomes" id="UP001525566">
    <property type="component" value="Unassembled WGS sequence"/>
</dbReference>
<reference evidence="2 3" key="1">
    <citation type="submission" date="2022-09" db="EMBL/GenBank/DDBJ databases">
        <title>Chryseobacterium oleae sp.nov., isolated from the inter-root soil of Pyrola calliantha H. Andr. in Tibet.</title>
        <authorList>
            <person name="Li Z."/>
        </authorList>
    </citation>
    <scope>NUCLEOTIDE SEQUENCE [LARGE SCALE GENOMIC DNA]</scope>
    <source>
        <strain evidence="3">pc1-10</strain>
    </source>
</reference>
<comment type="caution">
    <text evidence="2">The sequence shown here is derived from an EMBL/GenBank/DDBJ whole genome shotgun (WGS) entry which is preliminary data.</text>
</comment>
<sequence>MSYTFDLKELVARAHFDYIGPVFPNWWAKNKQKHTLPSLNGSVSGVSLGQKYFLTLKVMDKEGNEYTFPNEPLISVSLAKTIVETATVGKERKGTVKEYICTEDYQISIKGVCMIPDNLDEYPTEQVRELHSMFEINDSLEVYANPFLELFGIRNIVMKDIQFDEMAGEQGLQKYSITAVSDQDFYADLKEKEKTNKLLNTLG</sequence>
<dbReference type="RefSeq" id="WP_259840499.1">
    <property type="nucleotide sequence ID" value="NZ_JAOAMU010000006.1"/>
</dbReference>
<feature type="domain" description="DUF6046" evidence="1">
    <location>
        <begin position="67"/>
        <end position="191"/>
    </location>
</feature>
<dbReference type="Pfam" id="PF19512">
    <property type="entry name" value="DUF6046"/>
    <property type="match status" value="1"/>
</dbReference>
<keyword evidence="3" id="KW-1185">Reference proteome</keyword>
<accession>A0ABT2IYP9</accession>
<name>A0ABT2IYP9_9FLAO</name>